<name>A0A151R2X3_CAJCA</name>
<dbReference type="OMA" id="VWRSHRI"/>
<evidence type="ECO:0000313" key="3">
    <source>
        <dbReference type="Proteomes" id="UP000075243"/>
    </source>
</evidence>
<dbReference type="Pfam" id="PF04195">
    <property type="entry name" value="Transposase_28"/>
    <property type="match status" value="1"/>
</dbReference>
<dbReference type="InterPro" id="IPR007321">
    <property type="entry name" value="Transposase_28"/>
</dbReference>
<dbReference type="PANTHER" id="PTHR31099">
    <property type="entry name" value="OS06G0165300 PROTEIN"/>
    <property type="match status" value="1"/>
</dbReference>
<dbReference type="Proteomes" id="UP000075243">
    <property type="component" value="Unassembled WGS sequence"/>
</dbReference>
<dbReference type="EMBL" id="KQ484162">
    <property type="protein sequence ID" value="KYP36873.1"/>
    <property type="molecule type" value="Genomic_DNA"/>
</dbReference>
<keyword evidence="3" id="KW-1185">Reference proteome</keyword>
<protein>
    <recommendedName>
        <fullName evidence="1">Transposase (putative) gypsy type domain-containing protein</fullName>
    </recommendedName>
</protein>
<sequence>MNPPKDLVPGIPGYDWVRRDVGEFQSVFRSFLEVNAVWRSHRICDPSISQMIRLEPCQADERVYMGSSTDPPHFYVYQCFFRDLGACLPFTQFECDFLNFINSAPCQLHPNSWGFLRAFQVLCSILGIGVSLPIFLHFYQLKIGVPPYGLLSLSGSKDGGLFTLYSQSYKNFKQEFFRVALVDVDPLEDGAFYFGGLPKFPFYWRQAPARFHGEGKLQMTAAESAAIKNLEALPRPLDCKLVLSLANSAYKERGLESEYPVFPRLLGFVEAHFADVSVLSVCRHHGQEQVV</sequence>
<gene>
    <name evidence="2" type="ORF">KK1_041975</name>
</gene>
<proteinExistence type="predicted"/>
<accession>A0A151R2X3</accession>
<dbReference type="PANTHER" id="PTHR31099:SF49">
    <property type="entry name" value="MYOSIN HEAVY CHAIN-LIKE PROTEIN"/>
    <property type="match status" value="1"/>
</dbReference>
<feature type="domain" description="Transposase (putative) gypsy type" evidence="1">
    <location>
        <begin position="85"/>
        <end position="142"/>
    </location>
</feature>
<reference evidence="2" key="1">
    <citation type="journal article" date="2012" name="Nat. Biotechnol.">
        <title>Draft genome sequence of pigeonpea (Cajanus cajan), an orphan legume crop of resource-poor farmers.</title>
        <authorList>
            <person name="Varshney R.K."/>
            <person name="Chen W."/>
            <person name="Li Y."/>
            <person name="Bharti A.K."/>
            <person name="Saxena R.K."/>
            <person name="Schlueter J.A."/>
            <person name="Donoghue M.T."/>
            <person name="Azam S."/>
            <person name="Fan G."/>
            <person name="Whaley A.M."/>
            <person name="Farmer A.D."/>
            <person name="Sheridan J."/>
            <person name="Iwata A."/>
            <person name="Tuteja R."/>
            <person name="Penmetsa R.V."/>
            <person name="Wu W."/>
            <person name="Upadhyaya H.D."/>
            <person name="Yang S.P."/>
            <person name="Shah T."/>
            <person name="Saxena K.B."/>
            <person name="Michael T."/>
            <person name="McCombie W.R."/>
            <person name="Yang B."/>
            <person name="Zhang G."/>
            <person name="Yang H."/>
            <person name="Wang J."/>
            <person name="Spillane C."/>
            <person name="Cook D.R."/>
            <person name="May G.D."/>
            <person name="Xu X."/>
            <person name="Jackson S.A."/>
        </authorList>
    </citation>
    <scope>NUCLEOTIDE SEQUENCE [LARGE SCALE GENOMIC DNA]</scope>
</reference>
<evidence type="ECO:0000259" key="1">
    <source>
        <dbReference type="Pfam" id="PF04195"/>
    </source>
</evidence>
<organism evidence="2 3">
    <name type="scientific">Cajanus cajan</name>
    <name type="common">Pigeon pea</name>
    <name type="synonym">Cajanus indicus</name>
    <dbReference type="NCBI Taxonomy" id="3821"/>
    <lineage>
        <taxon>Eukaryota</taxon>
        <taxon>Viridiplantae</taxon>
        <taxon>Streptophyta</taxon>
        <taxon>Embryophyta</taxon>
        <taxon>Tracheophyta</taxon>
        <taxon>Spermatophyta</taxon>
        <taxon>Magnoliopsida</taxon>
        <taxon>eudicotyledons</taxon>
        <taxon>Gunneridae</taxon>
        <taxon>Pentapetalae</taxon>
        <taxon>rosids</taxon>
        <taxon>fabids</taxon>
        <taxon>Fabales</taxon>
        <taxon>Fabaceae</taxon>
        <taxon>Papilionoideae</taxon>
        <taxon>50 kb inversion clade</taxon>
        <taxon>NPAAA clade</taxon>
        <taxon>indigoferoid/millettioid clade</taxon>
        <taxon>Phaseoleae</taxon>
        <taxon>Cajanus</taxon>
    </lineage>
</organism>
<evidence type="ECO:0000313" key="2">
    <source>
        <dbReference type="EMBL" id="KYP36873.1"/>
    </source>
</evidence>
<dbReference type="AlphaFoldDB" id="A0A151R2X3"/>
<dbReference type="Gramene" id="C.cajan_40050.t">
    <property type="protein sequence ID" value="C.cajan_40050.t.cds1"/>
    <property type="gene ID" value="C.cajan_40050"/>
</dbReference>